<protein>
    <submittedName>
        <fullName evidence="1">Cyclophilin-like_domain superfamily</fullName>
    </submittedName>
</protein>
<comment type="caution">
    <text evidence="1">The sequence shown here is derived from an EMBL/GenBank/DDBJ whole genome shotgun (WGS) entry which is preliminary data.</text>
</comment>
<organism evidence="1 2">
    <name type="scientific">Hexamita inflata</name>
    <dbReference type="NCBI Taxonomy" id="28002"/>
    <lineage>
        <taxon>Eukaryota</taxon>
        <taxon>Metamonada</taxon>
        <taxon>Diplomonadida</taxon>
        <taxon>Hexamitidae</taxon>
        <taxon>Hexamitinae</taxon>
        <taxon>Hexamita</taxon>
    </lineage>
</organism>
<dbReference type="InterPro" id="IPR029000">
    <property type="entry name" value="Cyclophilin-like_dom_sf"/>
</dbReference>
<gene>
    <name evidence="1" type="ORF">HINF_LOCUS9795</name>
</gene>
<name>A0ABP1H6H4_9EUKA</name>
<sequence>MQDSSMRSRPKLFLEDPEFESFPFIELHSQNRELGRMYFTLYSNLQPDICAHFKSILKPIQQKRIFSNLSGQPVQPNIQNCFFQFGLFSILTENVNILPQNMKPKAKQLLWITGTNEFAVTYNGIEHQNCVVIGEVNEESSEVYEQMRMIASIDGKGTEDVVIVGSQ</sequence>
<dbReference type="Proteomes" id="UP001642409">
    <property type="component" value="Unassembled WGS sequence"/>
</dbReference>
<dbReference type="EMBL" id="CAXDID020000021">
    <property type="protein sequence ID" value="CAL5987243.1"/>
    <property type="molecule type" value="Genomic_DNA"/>
</dbReference>
<evidence type="ECO:0000313" key="2">
    <source>
        <dbReference type="Proteomes" id="UP001642409"/>
    </source>
</evidence>
<proteinExistence type="predicted"/>
<keyword evidence="2" id="KW-1185">Reference proteome</keyword>
<dbReference type="SUPFAM" id="SSF50891">
    <property type="entry name" value="Cyclophilin-like"/>
    <property type="match status" value="1"/>
</dbReference>
<accession>A0ABP1H6H4</accession>
<reference evidence="1 2" key="1">
    <citation type="submission" date="2024-07" db="EMBL/GenBank/DDBJ databases">
        <authorList>
            <person name="Akdeniz Z."/>
        </authorList>
    </citation>
    <scope>NUCLEOTIDE SEQUENCE [LARGE SCALE GENOMIC DNA]</scope>
</reference>
<evidence type="ECO:0000313" key="1">
    <source>
        <dbReference type="EMBL" id="CAL5987243.1"/>
    </source>
</evidence>